<organism evidence="2 3">
    <name type="scientific">Neoroseomonas eburnea</name>
    <dbReference type="NCBI Taxonomy" id="1346889"/>
    <lineage>
        <taxon>Bacteria</taxon>
        <taxon>Pseudomonadati</taxon>
        <taxon>Pseudomonadota</taxon>
        <taxon>Alphaproteobacteria</taxon>
        <taxon>Acetobacterales</taxon>
        <taxon>Acetobacteraceae</taxon>
        <taxon>Neoroseomonas</taxon>
    </lineage>
</organism>
<dbReference type="GO" id="GO:0003688">
    <property type="term" value="F:DNA replication origin binding"/>
    <property type="evidence" value="ECO:0007669"/>
    <property type="project" value="TreeGrafter"/>
</dbReference>
<evidence type="ECO:0000259" key="1">
    <source>
        <dbReference type="SMART" id="SM00760"/>
    </source>
</evidence>
<dbReference type="CDD" id="cd06571">
    <property type="entry name" value="Bac_DnaA_C"/>
    <property type="match status" value="1"/>
</dbReference>
<dbReference type="SMART" id="SM00760">
    <property type="entry name" value="Bac_DnaA_C"/>
    <property type="match status" value="1"/>
</dbReference>
<dbReference type="Gene3D" id="1.10.1750.10">
    <property type="match status" value="1"/>
</dbReference>
<dbReference type="PANTHER" id="PTHR30050:SF5">
    <property type="entry name" value="DNAA REGULATORY INACTIVATOR HDA"/>
    <property type="match status" value="1"/>
</dbReference>
<dbReference type="AlphaFoldDB" id="A0A9X9XE11"/>
<dbReference type="PANTHER" id="PTHR30050">
    <property type="entry name" value="CHROMOSOMAL REPLICATION INITIATOR PROTEIN DNAA"/>
    <property type="match status" value="1"/>
</dbReference>
<comment type="caution">
    <text evidence="2">The sequence shown here is derived from an EMBL/GenBank/DDBJ whole genome shotgun (WGS) entry which is preliminary data.</text>
</comment>
<gene>
    <name evidence="2" type="ORF">GXW74_15740</name>
</gene>
<dbReference type="Proteomes" id="UP001138709">
    <property type="component" value="Unassembled WGS sequence"/>
</dbReference>
<proteinExistence type="predicted"/>
<dbReference type="GO" id="GO:0005886">
    <property type="term" value="C:plasma membrane"/>
    <property type="evidence" value="ECO:0007669"/>
    <property type="project" value="TreeGrafter"/>
</dbReference>
<dbReference type="InterPro" id="IPR013159">
    <property type="entry name" value="DnaA_C"/>
</dbReference>
<feature type="domain" description="Chromosomal replication initiator DnaA C-terminal" evidence="1">
    <location>
        <begin position="42"/>
        <end position="110"/>
    </location>
</feature>
<name>A0A9X9XE11_9PROT</name>
<dbReference type="GO" id="GO:0006270">
    <property type="term" value="P:DNA replication initiation"/>
    <property type="evidence" value="ECO:0007669"/>
    <property type="project" value="InterPro"/>
</dbReference>
<dbReference type="InterPro" id="IPR010921">
    <property type="entry name" value="Trp_repressor/repl_initiator"/>
</dbReference>
<sequence length="140" mass="15060">MTPELRTRRDRAMLARIDELQAECRLLRRRLAAAAPHAPAPVVARLVEAAAAEFGVHGGAIYGPQRSAPIALARQVVMHLAVTRFDRSLPQVGRSLARHHTTVLHGSRAIAERIATDPDLAARVARVAAAITSNPTETTA</sequence>
<dbReference type="SUPFAM" id="SSF48295">
    <property type="entry name" value="TrpR-like"/>
    <property type="match status" value="1"/>
</dbReference>
<evidence type="ECO:0000313" key="3">
    <source>
        <dbReference type="Proteomes" id="UP001138709"/>
    </source>
</evidence>
<keyword evidence="3" id="KW-1185">Reference proteome</keyword>
<dbReference type="GO" id="GO:0006275">
    <property type="term" value="P:regulation of DNA replication"/>
    <property type="evidence" value="ECO:0007669"/>
    <property type="project" value="InterPro"/>
</dbReference>
<protein>
    <recommendedName>
        <fullName evidence="1">Chromosomal replication initiator DnaA C-terminal domain-containing protein</fullName>
    </recommendedName>
</protein>
<dbReference type="GO" id="GO:0005524">
    <property type="term" value="F:ATP binding"/>
    <property type="evidence" value="ECO:0007669"/>
    <property type="project" value="InterPro"/>
</dbReference>
<accession>A0A9X9XE11</accession>
<evidence type="ECO:0000313" key="2">
    <source>
        <dbReference type="EMBL" id="MBR0681947.1"/>
    </source>
</evidence>
<reference evidence="2" key="1">
    <citation type="submission" date="2020-01" db="EMBL/GenBank/DDBJ databases">
        <authorList>
            <person name="Rat A."/>
        </authorList>
    </citation>
    <scope>NUCLEOTIDE SEQUENCE</scope>
    <source>
        <strain evidence="2">LMG 31228</strain>
    </source>
</reference>
<dbReference type="Pfam" id="PF08299">
    <property type="entry name" value="Bac_DnaA_C"/>
    <property type="match status" value="1"/>
</dbReference>
<dbReference type="EMBL" id="JAAEDL010000015">
    <property type="protein sequence ID" value="MBR0681947.1"/>
    <property type="molecule type" value="Genomic_DNA"/>
</dbReference>
<reference evidence="2" key="2">
    <citation type="journal article" date="2021" name="Syst. Appl. Microbiol.">
        <title>Roseomonas hellenica sp. nov., isolated from roots of wild-growing Alkanna tinctoria.</title>
        <authorList>
            <person name="Rat A."/>
            <person name="Naranjo H.D."/>
            <person name="Lebbe L."/>
            <person name="Cnockaert M."/>
            <person name="Krigas N."/>
            <person name="Grigoriadou K."/>
            <person name="Maloupa E."/>
            <person name="Willems A."/>
        </authorList>
    </citation>
    <scope>NUCLEOTIDE SEQUENCE</scope>
    <source>
        <strain evidence="2">LMG 31228</strain>
    </source>
</reference>
<dbReference type="RefSeq" id="WP_211847482.1">
    <property type="nucleotide sequence ID" value="NZ_JAAEDL010000015.1"/>
</dbReference>